<evidence type="ECO:0000259" key="1">
    <source>
        <dbReference type="Pfam" id="PF00534"/>
    </source>
</evidence>
<dbReference type="PANTHER" id="PTHR45947:SF3">
    <property type="entry name" value="SULFOQUINOVOSYL TRANSFERASE SQD2"/>
    <property type="match status" value="1"/>
</dbReference>
<dbReference type="Proteomes" id="UP000683246">
    <property type="component" value="Chromosome"/>
</dbReference>
<gene>
    <name evidence="2" type="ORF">HZI73_18915</name>
</gene>
<accession>A0A8J8SHU6</accession>
<dbReference type="GO" id="GO:0016757">
    <property type="term" value="F:glycosyltransferase activity"/>
    <property type="evidence" value="ECO:0007669"/>
    <property type="project" value="InterPro"/>
</dbReference>
<proteinExistence type="predicted"/>
<evidence type="ECO:0000313" key="3">
    <source>
        <dbReference type="Proteomes" id="UP000683246"/>
    </source>
</evidence>
<dbReference type="Gene3D" id="3.40.50.2000">
    <property type="entry name" value="Glycogen Phosphorylase B"/>
    <property type="match status" value="2"/>
</dbReference>
<dbReference type="EMBL" id="CP058649">
    <property type="protein sequence ID" value="QUI24235.1"/>
    <property type="molecule type" value="Genomic_DNA"/>
</dbReference>
<protein>
    <submittedName>
        <fullName evidence="2">Glycosyltransferase family 4 protein</fullName>
    </submittedName>
</protein>
<dbReference type="InterPro" id="IPR001296">
    <property type="entry name" value="Glyco_trans_1"/>
</dbReference>
<dbReference type="InterPro" id="IPR050194">
    <property type="entry name" value="Glycosyltransferase_grp1"/>
</dbReference>
<dbReference type="PANTHER" id="PTHR45947">
    <property type="entry name" value="SULFOQUINOVOSYL TRANSFERASE SQD2"/>
    <property type="match status" value="1"/>
</dbReference>
<sequence>MNIAFVCTDKLPVPPVLGGAIQLYIDNILPMIAKVHRVTVFSVLKGDLPEKETNGNITFIRLGARTKSEYVRNIKQVLSMNKESFDLIHVFNRPKWVKQLSQVVPHTKFSLSLHNEMMIPKKISPPQAREVIDKVEFITTVSKFIGNEVINMYPSAMGKVHPVYSAANVDLYHPAGSKEALAIKNQLLKKYKIEGRKVVLCVSRLSAKKGQQIVLEAMRSVMETHPDTAVVFVGSKWYGSNEIDEFTTKIHEESKTLPGPVVFTGFLATDEIPDFYNIGDIFICASQWREPLARIHYEGMAAGLPIITTNRGGNAELFQQHVNGIVIDDYDNPAAMAEQITYLLDHPDEAAAMGKQARQDAEEHYTFRRVANQLLALFETVK</sequence>
<dbReference type="CDD" id="cd03801">
    <property type="entry name" value="GT4_PimA-like"/>
    <property type="match status" value="1"/>
</dbReference>
<dbReference type="KEGG" id="vpy:HZI73_18915"/>
<name>A0A8J8SHU6_9FIRM</name>
<keyword evidence="3" id="KW-1185">Reference proteome</keyword>
<dbReference type="AlphaFoldDB" id="A0A8J8SHU6"/>
<evidence type="ECO:0000313" key="2">
    <source>
        <dbReference type="EMBL" id="QUI24235.1"/>
    </source>
</evidence>
<dbReference type="Pfam" id="PF00534">
    <property type="entry name" value="Glycos_transf_1"/>
    <property type="match status" value="1"/>
</dbReference>
<reference evidence="2" key="1">
    <citation type="submission" date="2020-07" db="EMBL/GenBank/DDBJ databases">
        <title>Vallitalea pronyensis genome.</title>
        <authorList>
            <person name="Postec A."/>
        </authorList>
    </citation>
    <scope>NUCLEOTIDE SEQUENCE</scope>
    <source>
        <strain evidence="2">FatNI3</strain>
    </source>
</reference>
<dbReference type="RefSeq" id="WP_212694929.1">
    <property type="nucleotide sequence ID" value="NZ_CP058649.1"/>
</dbReference>
<dbReference type="SUPFAM" id="SSF53756">
    <property type="entry name" value="UDP-Glycosyltransferase/glycogen phosphorylase"/>
    <property type="match status" value="1"/>
</dbReference>
<feature type="domain" description="Glycosyl transferase family 1" evidence="1">
    <location>
        <begin position="189"/>
        <end position="359"/>
    </location>
</feature>
<organism evidence="2 3">
    <name type="scientific">Vallitalea pronyensis</name>
    <dbReference type="NCBI Taxonomy" id="1348613"/>
    <lineage>
        <taxon>Bacteria</taxon>
        <taxon>Bacillati</taxon>
        <taxon>Bacillota</taxon>
        <taxon>Clostridia</taxon>
        <taxon>Lachnospirales</taxon>
        <taxon>Vallitaleaceae</taxon>
        <taxon>Vallitalea</taxon>
    </lineage>
</organism>